<dbReference type="Gene3D" id="3.30.465.10">
    <property type="match status" value="1"/>
</dbReference>
<dbReference type="InterPro" id="IPR016169">
    <property type="entry name" value="FAD-bd_PCMH_sub2"/>
</dbReference>
<proteinExistence type="inferred from homology"/>
<dbReference type="SUPFAM" id="SSF53335">
    <property type="entry name" value="S-adenosyl-L-methionine-dependent methyltransferases"/>
    <property type="match status" value="1"/>
</dbReference>
<keyword evidence="4" id="KW-0560">Oxidoreductase</keyword>
<dbReference type="InterPro" id="IPR036318">
    <property type="entry name" value="FAD-bd_PCMH-like_sf"/>
</dbReference>
<dbReference type="Gene3D" id="3.40.50.300">
    <property type="entry name" value="P-loop containing nucleotide triphosphate hydrolases"/>
    <property type="match status" value="1"/>
</dbReference>
<sequence length="1248" mass="135098">MAETLESRVEAYRQSWNSGQLDRLLGHWVDDGLDYSDYLTQQLHMDKGAAKQVFGGMLSLCGDIDMVTRNLSGTTNSAIWEADINFTCLADFPGSPFKKGDRAKTVGNRTKSNMATLDSLKRALREKATAMASSTQPLSDSQYSDGFDNFVQGAGWMAYQHFVIPQLSQLLAPLFNSQIQVSALEIGPGPKSVLGFLPDYLRRKITRYTAFEPNDLFATRLEGWLRSPNTSQTGPALPCLGSPPDIRRIPFALDGGSTGISGGDGKFDVILFCHSMYGMKPKHKYIEQALEMLARRPDGGIVVIFHRDGNLRLDGLVCHRAASFPTGVIRVADNDGVLDRFAPFVAGFSMQDVGADRAIQVEWREVCRALGRREEAQPDHLVFSAPDMMAAFTRHATALPKLMAQVPSVTGTRTVKNREARFHRPAAILRPTEIRHIQQCVRWALEHEAGLTVVGGGHSGHCLWPNVVSVDMGAFDQIHILTVGEGEVSGSISGSGFESGQAMAAGLAVPLGARPSVGAGLWLQGGIGHLARLHGLACDAIVGAVVVSVDSGRVLCVGQVPSQHRPAGAACPENEADLLWAMKGAGTNFGIVVSVTFKAYPAAAYSVRNWIVPLSDDLEARRRLRDFDDQIASKLPRNCSADAYLYWDTDQMHLGVTMFECSIPGLTSEAPTSVEAILGLEDSSKTVDSVGLFETEMYMSGMHGGHGGGKTSSFKRCLFLKGIGAVEVADKLVTAVETRPSPLCYLHLLHGGGAVNDVADDATAFGCRDWDFACVVTGVWPREQDGTAVARAAVQWVYTVAGELLPLSAGAYGADLGPDPRDAGLAAKAFGPNRPRLARLKHTSDPRNVLASACPLPKAPREQKLIVLVTGESCAGKDYGADIWVSVFKHNNLKARVVSISDETKRDYAAATGADLDRLLRDRPYKEQHRPALTVFFEDQVRQRPGILTEHFENVARGAEDVDVLFITGMRDEAPVTALSDLVSYSRLLDVRVEASTETRAVRRGCQSGDDVDNNGESNSTDSDYRPSLIFNNDTPGDEAAKRFAQQALLPFLHEDMQQLARMVQSVPDFPQPGIEFRHVLNICQEPGGLALCTSLLKTHFSGSWDEVDAVVCCEAGSWNFASCLALQTKKTLALIREAGKLPPPTVSVPISSSYISSSASHDAREKRIEMQRDKLPGGASVVIVDDVLATGNTLCAVLQLLGFVGIGAERVSVMVLAEFPVHRGRDLLSQRGFGRVNIQSLLVFGGR</sequence>
<dbReference type="InterPro" id="IPR000836">
    <property type="entry name" value="PRTase_dom"/>
</dbReference>
<dbReference type="Proteomes" id="UP001498476">
    <property type="component" value="Unassembled WGS sequence"/>
</dbReference>
<dbReference type="PROSITE" id="PS51387">
    <property type="entry name" value="FAD_PCMH"/>
    <property type="match status" value="1"/>
</dbReference>
<evidence type="ECO:0000256" key="5">
    <source>
        <dbReference type="SAM" id="MobiDB-lite"/>
    </source>
</evidence>
<organism evidence="7 8">
    <name type="scientific">Neonectria punicea</name>
    <dbReference type="NCBI Taxonomy" id="979145"/>
    <lineage>
        <taxon>Eukaryota</taxon>
        <taxon>Fungi</taxon>
        <taxon>Dikarya</taxon>
        <taxon>Ascomycota</taxon>
        <taxon>Pezizomycotina</taxon>
        <taxon>Sordariomycetes</taxon>
        <taxon>Hypocreomycetidae</taxon>
        <taxon>Hypocreales</taxon>
        <taxon>Nectriaceae</taxon>
        <taxon>Neonectria</taxon>
    </lineage>
</organism>
<dbReference type="InterPro" id="IPR016166">
    <property type="entry name" value="FAD-bd_PCMH"/>
</dbReference>
<dbReference type="PANTHER" id="PTHR42973:SF25">
    <property type="entry name" value="PHOSPHOMEVALONATE KINASE"/>
    <property type="match status" value="1"/>
</dbReference>
<dbReference type="PANTHER" id="PTHR42973">
    <property type="entry name" value="BINDING OXIDOREDUCTASE, PUTATIVE (AFU_ORTHOLOGUE AFUA_1G17690)-RELATED"/>
    <property type="match status" value="1"/>
</dbReference>
<dbReference type="InterPro" id="IPR029063">
    <property type="entry name" value="SAM-dependent_MTases_sf"/>
</dbReference>
<dbReference type="Gene3D" id="3.40.462.20">
    <property type="match status" value="1"/>
</dbReference>
<feature type="domain" description="FAD-binding PCMH-type" evidence="6">
    <location>
        <begin position="421"/>
        <end position="602"/>
    </location>
</feature>
<dbReference type="SUPFAM" id="SSF53271">
    <property type="entry name" value="PRTase-like"/>
    <property type="match status" value="1"/>
</dbReference>
<dbReference type="Pfam" id="PF00156">
    <property type="entry name" value="Pribosyltran"/>
    <property type="match status" value="1"/>
</dbReference>
<dbReference type="InterPro" id="IPR050416">
    <property type="entry name" value="FAD-linked_Oxidoreductase"/>
</dbReference>
<dbReference type="Gene3D" id="3.40.50.2020">
    <property type="match status" value="1"/>
</dbReference>
<dbReference type="Gene3D" id="3.40.50.150">
    <property type="entry name" value="Vaccinia Virus protein VP39"/>
    <property type="match status" value="1"/>
</dbReference>
<dbReference type="InterPro" id="IPR005919">
    <property type="entry name" value="Pmev_kin_anim"/>
</dbReference>
<dbReference type="InterPro" id="IPR006094">
    <property type="entry name" value="Oxid_FAD_bind_N"/>
</dbReference>
<dbReference type="InterPro" id="IPR027417">
    <property type="entry name" value="P-loop_NTPase"/>
</dbReference>
<reference evidence="7 8" key="1">
    <citation type="journal article" date="2025" name="Microbiol. Resour. Announc.">
        <title>Draft genome sequences for Neonectria magnoliae and Neonectria punicea, canker pathogens of Liriodendron tulipifera and Acer saccharum in West Virginia.</title>
        <authorList>
            <person name="Petronek H.M."/>
            <person name="Kasson M.T."/>
            <person name="Metheny A.M."/>
            <person name="Stauder C.M."/>
            <person name="Lovett B."/>
            <person name="Lynch S.C."/>
            <person name="Garnas J.R."/>
            <person name="Kasson L.R."/>
            <person name="Stajich J.E."/>
        </authorList>
    </citation>
    <scope>NUCLEOTIDE SEQUENCE [LARGE SCALE GENOMIC DNA]</scope>
    <source>
        <strain evidence="7 8">NRRL 64653</strain>
    </source>
</reference>
<gene>
    <name evidence="7" type="ORF">QQX98_001303</name>
</gene>
<dbReference type="SUPFAM" id="SSF56176">
    <property type="entry name" value="FAD-binding/transporter-associated domain-like"/>
    <property type="match status" value="1"/>
</dbReference>
<feature type="region of interest" description="Disordered" evidence="5">
    <location>
        <begin position="1000"/>
        <end position="1032"/>
    </location>
</feature>
<evidence type="ECO:0000256" key="4">
    <source>
        <dbReference type="ARBA" id="ARBA00023002"/>
    </source>
</evidence>
<dbReference type="InterPro" id="IPR029057">
    <property type="entry name" value="PRTase-like"/>
</dbReference>
<dbReference type="Pfam" id="PF01565">
    <property type="entry name" value="FAD_binding_4"/>
    <property type="match status" value="1"/>
</dbReference>
<dbReference type="Pfam" id="PF04275">
    <property type="entry name" value="P-mevalo_kinase"/>
    <property type="match status" value="1"/>
</dbReference>
<comment type="caution">
    <text evidence="7">The sequence shown here is derived from an EMBL/GenBank/DDBJ whole genome shotgun (WGS) entry which is preliminary data.</text>
</comment>
<evidence type="ECO:0000313" key="8">
    <source>
        <dbReference type="Proteomes" id="UP001498476"/>
    </source>
</evidence>
<evidence type="ECO:0000256" key="3">
    <source>
        <dbReference type="ARBA" id="ARBA00022827"/>
    </source>
</evidence>
<dbReference type="CDD" id="cd06223">
    <property type="entry name" value="PRTases_typeI"/>
    <property type="match status" value="1"/>
</dbReference>
<keyword evidence="8" id="KW-1185">Reference proteome</keyword>
<evidence type="ECO:0000313" key="7">
    <source>
        <dbReference type="EMBL" id="KAK7423013.1"/>
    </source>
</evidence>
<protein>
    <recommendedName>
        <fullName evidence="6">FAD-binding PCMH-type domain-containing protein</fullName>
    </recommendedName>
</protein>
<evidence type="ECO:0000256" key="1">
    <source>
        <dbReference type="ARBA" id="ARBA00005466"/>
    </source>
</evidence>
<evidence type="ECO:0000256" key="2">
    <source>
        <dbReference type="ARBA" id="ARBA00022630"/>
    </source>
</evidence>
<accession>A0ABR1HP46</accession>
<name>A0ABR1HP46_9HYPO</name>
<evidence type="ECO:0000259" key="6">
    <source>
        <dbReference type="PROSITE" id="PS51387"/>
    </source>
</evidence>
<keyword evidence="2" id="KW-0285">Flavoprotein</keyword>
<keyword evidence="3" id="KW-0274">FAD</keyword>
<dbReference type="EMBL" id="JAZAVJ010000012">
    <property type="protein sequence ID" value="KAK7423013.1"/>
    <property type="molecule type" value="Genomic_DNA"/>
</dbReference>
<comment type="similarity">
    <text evidence="1">Belongs to the oxygen-dependent FAD-linked oxidoreductase family.</text>
</comment>